<comment type="cofactor">
    <cofactor evidence="1 12">
        <name>Mg(2+)</name>
        <dbReference type="ChEBI" id="CHEBI:18420"/>
    </cofactor>
</comment>
<dbReference type="EMBL" id="JAVDSC010000001">
    <property type="protein sequence ID" value="MDR6628181.1"/>
    <property type="molecule type" value="Genomic_DNA"/>
</dbReference>
<dbReference type="PANTHER" id="PTHR11048">
    <property type="entry name" value="PRENYLTRANSFERASES"/>
    <property type="match status" value="1"/>
</dbReference>
<comment type="subcellular location">
    <subcellularLocation>
        <location evidence="12">Cell inner membrane</location>
        <topology evidence="12">Multi-pass membrane protein</topology>
    </subcellularLocation>
    <subcellularLocation>
        <location evidence="2">Membrane</location>
        <topology evidence="2">Multi-pass membrane protein</topology>
    </subcellularLocation>
</comment>
<evidence type="ECO:0000313" key="15">
    <source>
        <dbReference type="Proteomes" id="UP001262767"/>
    </source>
</evidence>
<organism evidence="14 15">
    <name type="scientific">Acinetobacter lwoffii</name>
    <dbReference type="NCBI Taxonomy" id="28090"/>
    <lineage>
        <taxon>Bacteria</taxon>
        <taxon>Pseudomonadati</taxon>
        <taxon>Pseudomonadota</taxon>
        <taxon>Gammaproteobacteria</taxon>
        <taxon>Moraxellales</taxon>
        <taxon>Moraxellaceae</taxon>
        <taxon>Acinetobacter</taxon>
    </lineage>
</organism>
<evidence type="ECO:0000256" key="10">
    <source>
        <dbReference type="ARBA" id="ARBA00022989"/>
    </source>
</evidence>
<comment type="function">
    <text evidence="12">Catalyzes the prenylation of para-hydroxybenzoate (PHB) with an all-trans polyprenyl group. Mediates the second step in the final reaction sequence of ubiquinone-8 (UQ-8) biosynthesis, which is the condensation of the polyisoprenoid side chain with PHB, generating the first membrane-bound Q intermediate 3-octaprenyl-4-hydroxybenzoate.</text>
</comment>
<dbReference type="NCBIfam" id="TIGR01474">
    <property type="entry name" value="ubiA_proteo"/>
    <property type="match status" value="1"/>
</dbReference>
<comment type="catalytic activity">
    <reaction evidence="12">
        <text>all-trans-octaprenyl diphosphate + 4-hydroxybenzoate = 4-hydroxy-3-(all-trans-octaprenyl)benzoate + diphosphate</text>
        <dbReference type="Rhea" id="RHEA:27782"/>
        <dbReference type="ChEBI" id="CHEBI:1617"/>
        <dbReference type="ChEBI" id="CHEBI:17879"/>
        <dbReference type="ChEBI" id="CHEBI:33019"/>
        <dbReference type="ChEBI" id="CHEBI:57711"/>
        <dbReference type="EC" id="2.5.1.39"/>
    </reaction>
</comment>
<dbReference type="Gene3D" id="1.20.120.1780">
    <property type="entry name" value="UbiA prenyltransferase"/>
    <property type="match status" value="1"/>
</dbReference>
<reference evidence="14" key="1">
    <citation type="submission" date="2023-07" db="EMBL/GenBank/DDBJ databases">
        <title>Sorghum-associated microbial communities from plants grown in Nebraska, USA.</title>
        <authorList>
            <person name="Schachtman D."/>
        </authorList>
    </citation>
    <scope>NUCLEOTIDE SEQUENCE</scope>
    <source>
        <strain evidence="14">BE44</strain>
    </source>
</reference>
<keyword evidence="4 12" id="KW-1003">Cell membrane</keyword>
<evidence type="ECO:0000256" key="12">
    <source>
        <dbReference type="HAMAP-Rule" id="MF_01635"/>
    </source>
</evidence>
<proteinExistence type="inferred from homology"/>
<dbReference type="InterPro" id="IPR039653">
    <property type="entry name" value="Prenyltransferase"/>
</dbReference>
<evidence type="ECO:0000256" key="4">
    <source>
        <dbReference type="ARBA" id="ARBA00022475"/>
    </source>
</evidence>
<dbReference type="InterPro" id="IPR006370">
    <property type="entry name" value="HB_polyprenyltransferase-like"/>
</dbReference>
<dbReference type="GO" id="GO:0008412">
    <property type="term" value="F:4-hydroxybenzoate polyprenyltransferase activity"/>
    <property type="evidence" value="ECO:0007669"/>
    <property type="project" value="UniProtKB-UniRule"/>
</dbReference>
<comment type="caution">
    <text evidence="14">The sequence shown here is derived from an EMBL/GenBank/DDBJ whole genome shotgun (WGS) entry which is preliminary data.</text>
</comment>
<keyword evidence="6 12" id="KW-0808">Transferase</keyword>
<accession>A0AAW8LEW1</accession>
<dbReference type="CDD" id="cd13959">
    <property type="entry name" value="PT_UbiA_COQ2"/>
    <property type="match status" value="1"/>
</dbReference>
<dbReference type="AlphaFoldDB" id="A0AAW8LEW1"/>
<evidence type="ECO:0000256" key="1">
    <source>
        <dbReference type="ARBA" id="ARBA00001946"/>
    </source>
</evidence>
<feature type="transmembrane region" description="Helical" evidence="12">
    <location>
        <begin position="94"/>
        <end position="116"/>
    </location>
</feature>
<dbReference type="PANTHER" id="PTHR11048:SF28">
    <property type="entry name" value="4-HYDROXYBENZOATE POLYPRENYLTRANSFERASE, MITOCHONDRIAL"/>
    <property type="match status" value="1"/>
</dbReference>
<comment type="pathway">
    <text evidence="12">Cofactor biosynthesis; ubiquinone biosynthesis.</text>
</comment>
<dbReference type="FunFam" id="1.10.357.140:FF:000002">
    <property type="entry name" value="4-hydroxybenzoate octaprenyltransferase"/>
    <property type="match status" value="1"/>
</dbReference>
<evidence type="ECO:0000256" key="5">
    <source>
        <dbReference type="ARBA" id="ARBA00022519"/>
    </source>
</evidence>
<dbReference type="EC" id="2.5.1.39" evidence="12 13"/>
<evidence type="ECO:0000256" key="3">
    <source>
        <dbReference type="ARBA" id="ARBA00005985"/>
    </source>
</evidence>
<protein>
    <recommendedName>
        <fullName evidence="12 13">4-hydroxybenzoate octaprenyltransferase</fullName>
        <ecNumber evidence="12 13">2.5.1.39</ecNumber>
    </recommendedName>
    <alternativeName>
        <fullName evidence="12">4-HB polyprenyltransferase</fullName>
    </alternativeName>
</protein>
<dbReference type="RefSeq" id="WP_224216293.1">
    <property type="nucleotide sequence ID" value="NZ_JAVDSC010000001.1"/>
</dbReference>
<dbReference type="HAMAP" id="MF_01635">
    <property type="entry name" value="UbiA"/>
    <property type="match status" value="1"/>
</dbReference>
<keyword evidence="10 12" id="KW-1133">Transmembrane helix</keyword>
<evidence type="ECO:0000256" key="7">
    <source>
        <dbReference type="ARBA" id="ARBA00022688"/>
    </source>
</evidence>
<feature type="transmembrane region" description="Helical" evidence="12">
    <location>
        <begin position="213"/>
        <end position="234"/>
    </location>
</feature>
<dbReference type="InterPro" id="IPR000537">
    <property type="entry name" value="UbiA_prenyltransferase"/>
</dbReference>
<feature type="transmembrane region" description="Helical" evidence="12">
    <location>
        <begin position="173"/>
        <end position="192"/>
    </location>
</feature>
<gene>
    <name evidence="12" type="primary">ubiA</name>
    <name evidence="14" type="ORF">J2X86_000169</name>
</gene>
<dbReference type="FunFam" id="1.20.120.1780:FF:000001">
    <property type="entry name" value="4-hydroxybenzoate octaprenyltransferase"/>
    <property type="match status" value="1"/>
</dbReference>
<keyword evidence="8 12" id="KW-0812">Transmembrane</keyword>
<dbReference type="Pfam" id="PF01040">
    <property type="entry name" value="UbiA"/>
    <property type="match status" value="1"/>
</dbReference>
<evidence type="ECO:0000256" key="2">
    <source>
        <dbReference type="ARBA" id="ARBA00004141"/>
    </source>
</evidence>
<sequence length="292" mass="33229">MATAQAITWRERLSAYYYLCRFDKPIGTELVFWPTMWALWIAAQGMPRIEILIPMILGVIFMRAAGCAINDFADRKVDAHVERTKNRPLATGIISAKEAVMVFLVLVSASACLLFFLPIETFYWSFGALFLAFIYPFMKRYTHLPQVFLGAAFSWSIPMAYTAVGQTPDLTCWLLYFGNLAWTVAYDTQYAIADREYDLKIGVKSTAILFGRYDIQIISALQASSILLIGAALWLENLLLPFGLAALIVVALDFIYQWIKTRDKDPQLCFWAFRHNRWIGLTIFAGILLALR</sequence>
<evidence type="ECO:0000256" key="6">
    <source>
        <dbReference type="ARBA" id="ARBA00022679"/>
    </source>
</evidence>
<feature type="transmembrane region" description="Helical" evidence="12">
    <location>
        <begin position="271"/>
        <end position="291"/>
    </location>
</feature>
<keyword evidence="5 12" id="KW-0997">Cell inner membrane</keyword>
<comment type="similarity">
    <text evidence="3 12">Belongs to the UbiA prenyltransferase family.</text>
</comment>
<dbReference type="Gene3D" id="1.10.357.140">
    <property type="entry name" value="UbiA prenyltransferase"/>
    <property type="match status" value="1"/>
</dbReference>
<dbReference type="GO" id="GO:0006744">
    <property type="term" value="P:ubiquinone biosynthetic process"/>
    <property type="evidence" value="ECO:0007669"/>
    <property type="project" value="UniProtKB-UniRule"/>
</dbReference>
<feature type="transmembrane region" description="Helical" evidence="12">
    <location>
        <begin position="147"/>
        <end position="167"/>
    </location>
</feature>
<keyword evidence="9 12" id="KW-0460">Magnesium</keyword>
<evidence type="ECO:0000256" key="13">
    <source>
        <dbReference type="NCBIfam" id="TIGR01474"/>
    </source>
</evidence>
<dbReference type="Proteomes" id="UP001262767">
    <property type="component" value="Unassembled WGS sequence"/>
</dbReference>
<evidence type="ECO:0000256" key="8">
    <source>
        <dbReference type="ARBA" id="ARBA00022692"/>
    </source>
</evidence>
<evidence type="ECO:0000256" key="9">
    <source>
        <dbReference type="ARBA" id="ARBA00022842"/>
    </source>
</evidence>
<feature type="transmembrane region" description="Helical" evidence="12">
    <location>
        <begin position="240"/>
        <end position="259"/>
    </location>
</feature>
<keyword evidence="7 12" id="KW-0831">Ubiquinone biosynthesis</keyword>
<evidence type="ECO:0000313" key="14">
    <source>
        <dbReference type="EMBL" id="MDR6628181.1"/>
    </source>
</evidence>
<evidence type="ECO:0000256" key="11">
    <source>
        <dbReference type="ARBA" id="ARBA00023136"/>
    </source>
</evidence>
<keyword evidence="11 12" id="KW-0472">Membrane</keyword>
<name>A0AAW8LEW1_ACILW</name>
<dbReference type="InterPro" id="IPR044878">
    <property type="entry name" value="UbiA_sf"/>
</dbReference>
<dbReference type="GO" id="GO:0005886">
    <property type="term" value="C:plasma membrane"/>
    <property type="evidence" value="ECO:0007669"/>
    <property type="project" value="UniProtKB-SubCell"/>
</dbReference>